<keyword evidence="2" id="KW-1185">Reference proteome</keyword>
<protein>
    <submittedName>
        <fullName evidence="1">Uncharacterized protein</fullName>
    </submittedName>
</protein>
<organism evidence="1 2">
    <name type="scientific">Parapusillimonas granuli</name>
    <dbReference type="NCBI Taxonomy" id="380911"/>
    <lineage>
        <taxon>Bacteria</taxon>
        <taxon>Pseudomonadati</taxon>
        <taxon>Pseudomonadota</taxon>
        <taxon>Betaproteobacteria</taxon>
        <taxon>Burkholderiales</taxon>
        <taxon>Alcaligenaceae</taxon>
        <taxon>Parapusillimonas</taxon>
    </lineage>
</organism>
<name>A0A853FWH1_9BURK</name>
<sequence length="106" mass="11579">MTATNRPVPNVTSAACEAWANPQVLPPRDAEAPGCIILIYRSTIQVKAILSVLESGTVQVQDAVIAMDQTFVIAMDQTFVIAEVLVSMCGCNKKLIRLRGFFYFSL</sequence>
<dbReference type="EMBL" id="JACCEM010000007">
    <property type="protein sequence ID" value="NYT50355.1"/>
    <property type="molecule type" value="Genomic_DNA"/>
</dbReference>
<proteinExistence type="predicted"/>
<dbReference type="RefSeq" id="WP_180156213.1">
    <property type="nucleotide sequence ID" value="NZ_JACCEM010000007.1"/>
</dbReference>
<dbReference type="AlphaFoldDB" id="A0A853FWH1"/>
<evidence type="ECO:0000313" key="2">
    <source>
        <dbReference type="Proteomes" id="UP000559809"/>
    </source>
</evidence>
<reference evidence="1 2" key="1">
    <citation type="submission" date="2020-07" db="EMBL/GenBank/DDBJ databases">
        <title>Taxonomic revisions and descriptions of new bacterial species based on genomic comparisons in the high-G+C-content subgroup of the family Alcaligenaceae.</title>
        <authorList>
            <person name="Szabo A."/>
            <person name="Felfoldi T."/>
        </authorList>
    </citation>
    <scope>NUCLEOTIDE SEQUENCE [LARGE SCALE GENOMIC DNA]</scope>
    <source>
        <strain evidence="1 2">LMG 24012</strain>
    </source>
</reference>
<gene>
    <name evidence="1" type="ORF">H0A72_13640</name>
</gene>
<accession>A0A853FWH1</accession>
<comment type="caution">
    <text evidence="1">The sequence shown here is derived from an EMBL/GenBank/DDBJ whole genome shotgun (WGS) entry which is preliminary data.</text>
</comment>
<evidence type="ECO:0000313" key="1">
    <source>
        <dbReference type="EMBL" id="NYT50355.1"/>
    </source>
</evidence>
<dbReference type="Proteomes" id="UP000559809">
    <property type="component" value="Unassembled WGS sequence"/>
</dbReference>